<evidence type="ECO:0000259" key="1">
    <source>
        <dbReference type="Pfam" id="PF07944"/>
    </source>
</evidence>
<dbReference type="Pfam" id="PF20736">
    <property type="entry name" value="Glyco_hydro127M"/>
    <property type="match status" value="1"/>
</dbReference>
<reference evidence="4" key="1">
    <citation type="submission" date="2016-10" db="EMBL/GenBank/DDBJ databases">
        <authorList>
            <person name="Varghese N."/>
            <person name="Submissions S."/>
        </authorList>
    </citation>
    <scope>NUCLEOTIDE SEQUENCE [LARGE SCALE GENOMIC DNA]</scope>
    <source>
        <strain evidence="4">GAS232</strain>
    </source>
</reference>
<protein>
    <recommendedName>
        <fullName evidence="5">Glycosyl hydrolase</fullName>
    </recommendedName>
</protein>
<name>A0A1G7NI88_9BACT</name>
<accession>A0A1G7NI88</accession>
<dbReference type="OrthoDB" id="9757939at2"/>
<dbReference type="GO" id="GO:0005975">
    <property type="term" value="P:carbohydrate metabolic process"/>
    <property type="evidence" value="ECO:0007669"/>
    <property type="project" value="InterPro"/>
</dbReference>
<dbReference type="Pfam" id="PF07944">
    <property type="entry name" value="Beta-AFase-like_GH127_cat"/>
    <property type="match status" value="1"/>
</dbReference>
<dbReference type="PANTHER" id="PTHR31151:SF0">
    <property type="entry name" value="PROLINE-TRNA LIGASE (DUF1680)"/>
    <property type="match status" value="1"/>
</dbReference>
<feature type="domain" description="Non-reducing end beta-L-arabinofuranosidase-like GH127 middle" evidence="2">
    <location>
        <begin position="449"/>
        <end position="541"/>
    </location>
</feature>
<organism evidence="3 4">
    <name type="scientific">Terriglobus roseus</name>
    <dbReference type="NCBI Taxonomy" id="392734"/>
    <lineage>
        <taxon>Bacteria</taxon>
        <taxon>Pseudomonadati</taxon>
        <taxon>Acidobacteriota</taxon>
        <taxon>Terriglobia</taxon>
        <taxon>Terriglobales</taxon>
        <taxon>Acidobacteriaceae</taxon>
        <taxon>Terriglobus</taxon>
    </lineage>
</organism>
<evidence type="ECO:0000259" key="2">
    <source>
        <dbReference type="Pfam" id="PF20736"/>
    </source>
</evidence>
<evidence type="ECO:0008006" key="5">
    <source>
        <dbReference type="Google" id="ProtNLM"/>
    </source>
</evidence>
<dbReference type="PROSITE" id="PS51318">
    <property type="entry name" value="TAT"/>
    <property type="match status" value="1"/>
</dbReference>
<dbReference type="SUPFAM" id="SSF48208">
    <property type="entry name" value="Six-hairpin glycosidases"/>
    <property type="match status" value="1"/>
</dbReference>
<dbReference type="RefSeq" id="WP_083345983.1">
    <property type="nucleotide sequence ID" value="NZ_LT629690.1"/>
</dbReference>
<sequence>MAQDQIGLSRRGLLKGIGSVGLAAASPRTFAASETYSAEQPPDTSPSPVTRIATPFALGDVDLLDGPFLRARTKSQGYLLSLQPDRMLHTFRVNAGLQPKAEVYGGWESAPTWADIHCQGHTLGHYLSACSLMYGATRDERFKQRADYIVNELRDCQVAGETGLVSAFPEGNGLMATVLSGKKYTGVPWYTLHKVYAGLRDARVYTDNPVALEVLIKFCDWAVTATAPLTEEQFQKMLEVEHGGMNEVFADAYEMAGDARYLALAKRFCHQAILEPLSKSRDHLDGLHANTQIPKVIGFNRLYQLTGEKNYLAASAFFWKTVVMTRSFVNGNHGDEEHFFSVANFSEHVFSAKASETCCEYNMLKLTRMLFELNPSALHADFYERALYNDILASQDPDTGMVTYFQGNRPGYMKLYCTPTDSFWCCTGTGMENHAKYNDSIYFRGADSIYVNLFIPSVVRLRPGVSLTQTTQFPEAGTTKLQWKTDRPIEMTVYLRHPHWSHVAKVKVNGKSIVESTQASSYIELKRVWKNDDVIELDMVMELRAVPLPGSERIVAFVYGPIVLAGALGSEGIPPHGDLNANERLYGSVLNTPFAPPMLRGEPATLVQQAKPAGSPLTFTLPASGSADSVTLMPYYKIAHERYATYWKLT</sequence>
<dbReference type="InterPro" id="IPR006311">
    <property type="entry name" value="TAT_signal"/>
</dbReference>
<dbReference type="AlphaFoldDB" id="A0A1G7NI88"/>
<gene>
    <name evidence="3" type="ORF">SAMN05444167_3153</name>
</gene>
<evidence type="ECO:0000313" key="4">
    <source>
        <dbReference type="Proteomes" id="UP000182427"/>
    </source>
</evidence>
<proteinExistence type="predicted"/>
<feature type="domain" description="Non-reducing end beta-L-arabinofuranosidase-like GH127 catalytic" evidence="1">
    <location>
        <begin position="60"/>
        <end position="438"/>
    </location>
</feature>
<evidence type="ECO:0000313" key="3">
    <source>
        <dbReference type="EMBL" id="SDF73676.1"/>
    </source>
</evidence>
<dbReference type="PANTHER" id="PTHR31151">
    <property type="entry name" value="PROLINE-TRNA LIGASE (DUF1680)"/>
    <property type="match status" value="1"/>
</dbReference>
<dbReference type="EMBL" id="LT629690">
    <property type="protein sequence ID" value="SDF73676.1"/>
    <property type="molecule type" value="Genomic_DNA"/>
</dbReference>
<dbReference type="InterPro" id="IPR012878">
    <property type="entry name" value="Beta-AFase-like_GH127_cat"/>
</dbReference>
<dbReference type="InterPro" id="IPR049046">
    <property type="entry name" value="Beta-AFase-like_GH127_middle"/>
</dbReference>
<keyword evidence="4" id="KW-1185">Reference proteome</keyword>
<dbReference type="Proteomes" id="UP000182427">
    <property type="component" value="Chromosome I"/>
</dbReference>
<dbReference type="InterPro" id="IPR008928">
    <property type="entry name" value="6-hairpin_glycosidase_sf"/>
</dbReference>